<gene>
    <name evidence="2" type="ORF">CA12_41070</name>
</gene>
<dbReference type="AlphaFoldDB" id="A0A517PF10"/>
<keyword evidence="1" id="KW-0472">Membrane</keyword>
<feature type="transmembrane region" description="Helical" evidence="1">
    <location>
        <begin position="255"/>
        <end position="279"/>
    </location>
</feature>
<keyword evidence="3" id="KW-1185">Reference proteome</keyword>
<sequence>MTAAPPTVACVVCQRELAAPPQGGTVVCPQCGETNEIAAGGRAVAPHCPVCGSAVAADAPACGQCGELLGSLSPGPDESSHRPGGAGAADATLGAIVVDAARDYARRWWTLGLAVLGAELLWIMLFVSEVLLGIGGVYLGGAMDNWAGEGAVWGFFIAYGVGALAALPLNAAVPLGLANLHLAAVRDALPRGRRSGEGSRFAPLWRARGRRRMLLCGGIALFVLAGQAVTALFLMDAVESDLRRATGSYDLVQALWIAAVAAPTLLVWLLVWPLPFLIVDRPHLLHVRPLKACLTLPAGHRGALLAAGFLAAALLVLGTLPWGLLLPVTGPMAGLLLAHAYDRVARTEEEREDPAPLDPEGLL</sequence>
<feature type="transmembrane region" description="Helical" evidence="1">
    <location>
        <begin position="300"/>
        <end position="318"/>
    </location>
</feature>
<feature type="transmembrane region" description="Helical" evidence="1">
    <location>
        <begin position="214"/>
        <end position="235"/>
    </location>
</feature>
<keyword evidence="1" id="KW-0812">Transmembrane</keyword>
<feature type="transmembrane region" description="Helical" evidence="1">
    <location>
        <begin position="111"/>
        <end position="139"/>
    </location>
</feature>
<proteinExistence type="predicted"/>
<evidence type="ECO:0000313" key="2">
    <source>
        <dbReference type="EMBL" id="QDT17969.1"/>
    </source>
</evidence>
<dbReference type="KEGG" id="acaf:CA12_41070"/>
<protein>
    <recommendedName>
        <fullName evidence="4">Double zinc ribbon</fullName>
    </recommendedName>
</protein>
<evidence type="ECO:0000256" key="1">
    <source>
        <dbReference type="SAM" id="Phobius"/>
    </source>
</evidence>
<dbReference type="EMBL" id="CP036265">
    <property type="protein sequence ID" value="QDT17969.1"/>
    <property type="molecule type" value="Genomic_DNA"/>
</dbReference>
<feature type="transmembrane region" description="Helical" evidence="1">
    <location>
        <begin position="151"/>
        <end position="184"/>
    </location>
</feature>
<dbReference type="RefSeq" id="WP_145360955.1">
    <property type="nucleotide sequence ID" value="NZ_CP036265.1"/>
</dbReference>
<name>A0A517PF10_9PLAN</name>
<keyword evidence="1" id="KW-1133">Transmembrane helix</keyword>
<dbReference type="Proteomes" id="UP000318741">
    <property type="component" value="Chromosome"/>
</dbReference>
<organism evidence="2 3">
    <name type="scientific">Alienimonas californiensis</name>
    <dbReference type="NCBI Taxonomy" id="2527989"/>
    <lineage>
        <taxon>Bacteria</taxon>
        <taxon>Pseudomonadati</taxon>
        <taxon>Planctomycetota</taxon>
        <taxon>Planctomycetia</taxon>
        <taxon>Planctomycetales</taxon>
        <taxon>Planctomycetaceae</taxon>
        <taxon>Alienimonas</taxon>
    </lineage>
</organism>
<evidence type="ECO:0000313" key="3">
    <source>
        <dbReference type="Proteomes" id="UP000318741"/>
    </source>
</evidence>
<reference evidence="2 3" key="1">
    <citation type="submission" date="2019-02" db="EMBL/GenBank/DDBJ databases">
        <title>Deep-cultivation of Planctomycetes and their phenomic and genomic characterization uncovers novel biology.</title>
        <authorList>
            <person name="Wiegand S."/>
            <person name="Jogler M."/>
            <person name="Boedeker C."/>
            <person name="Pinto D."/>
            <person name="Vollmers J."/>
            <person name="Rivas-Marin E."/>
            <person name="Kohn T."/>
            <person name="Peeters S.H."/>
            <person name="Heuer A."/>
            <person name="Rast P."/>
            <person name="Oberbeckmann S."/>
            <person name="Bunk B."/>
            <person name="Jeske O."/>
            <person name="Meyerdierks A."/>
            <person name="Storesund J.E."/>
            <person name="Kallscheuer N."/>
            <person name="Luecker S."/>
            <person name="Lage O.M."/>
            <person name="Pohl T."/>
            <person name="Merkel B.J."/>
            <person name="Hornburger P."/>
            <person name="Mueller R.-W."/>
            <person name="Bruemmer F."/>
            <person name="Labrenz M."/>
            <person name="Spormann A.M."/>
            <person name="Op den Camp H."/>
            <person name="Overmann J."/>
            <person name="Amann R."/>
            <person name="Jetten M.S.M."/>
            <person name="Mascher T."/>
            <person name="Medema M.H."/>
            <person name="Devos D.P."/>
            <person name="Kaster A.-K."/>
            <person name="Ovreas L."/>
            <person name="Rohde M."/>
            <person name="Galperin M.Y."/>
            <person name="Jogler C."/>
        </authorList>
    </citation>
    <scope>NUCLEOTIDE SEQUENCE [LARGE SCALE GENOMIC DNA]</scope>
    <source>
        <strain evidence="2 3">CA12</strain>
    </source>
</reference>
<evidence type="ECO:0008006" key="4">
    <source>
        <dbReference type="Google" id="ProtNLM"/>
    </source>
</evidence>
<accession>A0A517PF10</accession>